<dbReference type="Pfam" id="PF01636">
    <property type="entry name" value="APH"/>
    <property type="match status" value="1"/>
</dbReference>
<name>A0A9Q0MGM2_BLOTA</name>
<accession>A0A9Q0MGM2</accession>
<comment type="caution">
    <text evidence="11">The sequence shown here is derived from an EMBL/GenBank/DDBJ whole genome shotgun (WGS) entry which is preliminary data.</text>
</comment>
<dbReference type="InterPro" id="IPR011009">
    <property type="entry name" value="Kinase-like_dom_sf"/>
</dbReference>
<evidence type="ECO:0000313" key="12">
    <source>
        <dbReference type="Proteomes" id="UP001142055"/>
    </source>
</evidence>
<dbReference type="InterPro" id="IPR050249">
    <property type="entry name" value="Pseudomonas-type_ThrB"/>
</dbReference>
<comment type="similarity">
    <text evidence="2">Belongs to the aminoglycoside phosphotransferase family.</text>
</comment>
<evidence type="ECO:0000256" key="6">
    <source>
        <dbReference type="ARBA" id="ARBA00036820"/>
    </source>
</evidence>
<evidence type="ECO:0000313" key="11">
    <source>
        <dbReference type="EMBL" id="KAJ6225449.1"/>
    </source>
</evidence>
<dbReference type="GO" id="GO:0047992">
    <property type="term" value="F:hydroxylysine kinase activity"/>
    <property type="evidence" value="ECO:0007669"/>
    <property type="project" value="UniProtKB-EC"/>
</dbReference>
<dbReference type="InterPro" id="IPR002575">
    <property type="entry name" value="Aminoglycoside_PTrfase"/>
</dbReference>
<dbReference type="Proteomes" id="UP001142055">
    <property type="component" value="Chromosome 1"/>
</dbReference>
<protein>
    <recommendedName>
        <fullName evidence="9">Hydroxylysine kinase</fullName>
        <ecNumber evidence="8">2.7.1.81</ecNumber>
    </recommendedName>
</protein>
<keyword evidence="12" id="KW-1185">Reference proteome</keyword>
<dbReference type="PANTHER" id="PTHR21064:SF1">
    <property type="entry name" value="HYDROXYLYSINE KINASE"/>
    <property type="match status" value="1"/>
</dbReference>
<evidence type="ECO:0000256" key="3">
    <source>
        <dbReference type="ARBA" id="ARBA00022490"/>
    </source>
</evidence>
<keyword evidence="3" id="KW-0963">Cytoplasm</keyword>
<comment type="function">
    <text evidence="7">Catalyzes the GTP-dependent phosphorylation of 5-hydroxy-L-lysine.</text>
</comment>
<keyword evidence="4" id="KW-0808">Transferase</keyword>
<sequence>MSQTIPLDTKPPTTEESVVSICDRLYPQLGIENVKEINSYDDRNYLVSGKNEEQFILKITNSIDTQDDGLLEGQNKLMLHLSRKYELCVPVPILNVHGQYLSREELNTNQNGQKFAIRLLKYVSGTILGKLQLNKQLLIQCGEYLGKLQRCINDGYTDQSIKTRQYLWSLTSFPQARQYLYVLDQNPIKRQWVEEAMNRFETEILERKDQFEHAYLHGDFNEQNILVKDGSISGIIDFGDIYYGPRIFDLAICIAYVMLVDMSDLDPVLDAPRYVLEGFIKHVPLCERELVSIPICSVARIAQSVTLGLWTYQQQPGMNICWSPKQKDGKCCNE</sequence>
<dbReference type="PANTHER" id="PTHR21064">
    <property type="entry name" value="AMINOGLYCOSIDE PHOSPHOTRANSFERASE DOMAIN-CONTAINING PROTEIN-RELATED"/>
    <property type="match status" value="1"/>
</dbReference>
<comment type="catalytic activity">
    <reaction evidence="6">
        <text>(5R)-5-hydroxy-L-lysine + GTP = (5R)-5-phosphooxy-L-lysine + GDP + H(+)</text>
        <dbReference type="Rhea" id="RHEA:19049"/>
        <dbReference type="ChEBI" id="CHEBI:15378"/>
        <dbReference type="ChEBI" id="CHEBI:37565"/>
        <dbReference type="ChEBI" id="CHEBI:57882"/>
        <dbReference type="ChEBI" id="CHEBI:58189"/>
        <dbReference type="ChEBI" id="CHEBI:58357"/>
        <dbReference type="EC" id="2.7.1.81"/>
    </reaction>
</comment>
<dbReference type="OMA" id="AAHSCQL"/>
<organism evidence="11 12">
    <name type="scientific">Blomia tropicalis</name>
    <name type="common">Mite</name>
    <dbReference type="NCBI Taxonomy" id="40697"/>
    <lineage>
        <taxon>Eukaryota</taxon>
        <taxon>Metazoa</taxon>
        <taxon>Ecdysozoa</taxon>
        <taxon>Arthropoda</taxon>
        <taxon>Chelicerata</taxon>
        <taxon>Arachnida</taxon>
        <taxon>Acari</taxon>
        <taxon>Acariformes</taxon>
        <taxon>Sarcoptiformes</taxon>
        <taxon>Astigmata</taxon>
        <taxon>Glycyphagoidea</taxon>
        <taxon>Echimyopodidae</taxon>
        <taxon>Blomia</taxon>
    </lineage>
</organism>
<dbReference type="SUPFAM" id="SSF56112">
    <property type="entry name" value="Protein kinase-like (PK-like)"/>
    <property type="match status" value="1"/>
</dbReference>
<evidence type="ECO:0000256" key="4">
    <source>
        <dbReference type="ARBA" id="ARBA00022679"/>
    </source>
</evidence>
<evidence type="ECO:0000256" key="1">
    <source>
        <dbReference type="ARBA" id="ARBA00004496"/>
    </source>
</evidence>
<reference evidence="11" key="1">
    <citation type="submission" date="2022-12" db="EMBL/GenBank/DDBJ databases">
        <title>Genome assemblies of Blomia tropicalis.</title>
        <authorList>
            <person name="Cui Y."/>
        </authorList>
    </citation>
    <scope>NUCLEOTIDE SEQUENCE</scope>
    <source>
        <tissue evidence="11">Adult mites</tissue>
    </source>
</reference>
<dbReference type="GO" id="GO:0005737">
    <property type="term" value="C:cytoplasm"/>
    <property type="evidence" value="ECO:0007669"/>
    <property type="project" value="UniProtKB-SubCell"/>
</dbReference>
<feature type="domain" description="Aminoglycoside phosphotransferase" evidence="10">
    <location>
        <begin position="34"/>
        <end position="264"/>
    </location>
</feature>
<gene>
    <name evidence="11" type="ORF">RDWZM_003994</name>
</gene>
<dbReference type="EC" id="2.7.1.81" evidence="8"/>
<proteinExistence type="inferred from homology"/>
<dbReference type="Gene3D" id="3.30.200.20">
    <property type="entry name" value="Phosphorylase Kinase, domain 1"/>
    <property type="match status" value="1"/>
</dbReference>
<dbReference type="Gene3D" id="3.90.1200.10">
    <property type="match status" value="1"/>
</dbReference>
<evidence type="ECO:0000256" key="8">
    <source>
        <dbReference type="ARBA" id="ARBA00038873"/>
    </source>
</evidence>
<dbReference type="AlphaFoldDB" id="A0A9Q0MGM2"/>
<comment type="subcellular location">
    <subcellularLocation>
        <location evidence="1">Cytoplasm</location>
    </subcellularLocation>
</comment>
<keyword evidence="5" id="KW-0418">Kinase</keyword>
<dbReference type="EMBL" id="JAPWDV010000001">
    <property type="protein sequence ID" value="KAJ6225449.1"/>
    <property type="molecule type" value="Genomic_DNA"/>
</dbReference>
<evidence type="ECO:0000256" key="2">
    <source>
        <dbReference type="ARBA" id="ARBA00006219"/>
    </source>
</evidence>
<evidence type="ECO:0000256" key="5">
    <source>
        <dbReference type="ARBA" id="ARBA00022777"/>
    </source>
</evidence>
<evidence type="ECO:0000256" key="9">
    <source>
        <dbReference type="ARBA" id="ARBA00040505"/>
    </source>
</evidence>
<evidence type="ECO:0000259" key="10">
    <source>
        <dbReference type="Pfam" id="PF01636"/>
    </source>
</evidence>
<evidence type="ECO:0000256" key="7">
    <source>
        <dbReference type="ARBA" id="ARBA00037368"/>
    </source>
</evidence>